<keyword evidence="3" id="KW-0732">Signal</keyword>
<keyword evidence="4" id="KW-0121">Carboxypeptidase</keyword>
<evidence type="ECO:0000313" key="5">
    <source>
        <dbReference type="Proteomes" id="UP000199317"/>
    </source>
</evidence>
<dbReference type="Pfam" id="PF02113">
    <property type="entry name" value="Peptidase_S13"/>
    <property type="match status" value="1"/>
</dbReference>
<keyword evidence="4" id="KW-0645">Protease</keyword>
<dbReference type="Proteomes" id="UP000199317">
    <property type="component" value="Unassembled WGS sequence"/>
</dbReference>
<sequence length="505" mass="52850">MPAKTHSPTRRPSAALRRLLVLAACMACGVLSPPLALAQPQKAVPAAAGRPAATTLPAAVEAALQRARVPSDAVAFVVADADGRQAPRLSWRAQEPMNPASVMKLVTTYAALELLGPAYTWDTPVYLDAMPQGGSLRGNVYIKGVGDPQLVMERLWLMLRRLQAQGVQVIVGDIVLDRSAFDLPSHDAGLFDGEPLRPYNAAPDALLVNFKSVTLTFVPDVAAGLARVAAEPPMAGAPWPATVPLAAPGTECGDWRAALRPETAAGDAAGSVSFQGVFSAACGERVWFVAPPDPQGFAARAVEGMWRELGGKLTGSVREGKVPAGLAPSFTVSSPPLADAVRAINKYSNNVMTQQVFLTIALQKNGTATFDGARNAVAQWWRQRVPGAEPPVLDNGAGLSREARVSAASLARMLQAAWASPVMPELLSSLPIAGTDGTLRRSAMGRAVRAAHLKTGTLRDVSALAGIVHAAGGRRYVVVALANHPNAAAARPAMEALVDWAASER</sequence>
<dbReference type="EMBL" id="FNJL01000006">
    <property type="protein sequence ID" value="SDP04091.1"/>
    <property type="molecule type" value="Genomic_DNA"/>
</dbReference>
<dbReference type="Gene3D" id="3.40.710.10">
    <property type="entry name" value="DD-peptidase/beta-lactamase superfamily"/>
    <property type="match status" value="1"/>
</dbReference>
<dbReference type="GO" id="GO:0006508">
    <property type="term" value="P:proteolysis"/>
    <property type="evidence" value="ECO:0007669"/>
    <property type="project" value="InterPro"/>
</dbReference>
<evidence type="ECO:0000256" key="2">
    <source>
        <dbReference type="ARBA" id="ARBA00022801"/>
    </source>
</evidence>
<dbReference type="SUPFAM" id="SSF56601">
    <property type="entry name" value="beta-lactamase/transpeptidase-like"/>
    <property type="match status" value="1"/>
</dbReference>
<gene>
    <name evidence="4" type="ORF">SAMN04489708_106143</name>
</gene>
<dbReference type="PANTHER" id="PTHR30023:SF0">
    <property type="entry name" value="PENICILLIN-SENSITIVE CARBOXYPEPTIDASE A"/>
    <property type="match status" value="1"/>
</dbReference>
<reference evidence="5" key="1">
    <citation type="submission" date="2016-10" db="EMBL/GenBank/DDBJ databases">
        <authorList>
            <person name="Varghese N."/>
            <person name="Submissions S."/>
        </authorList>
    </citation>
    <scope>NUCLEOTIDE SEQUENCE [LARGE SCALE GENOMIC DNA]</scope>
    <source>
        <strain evidence="5">DSM 17101</strain>
    </source>
</reference>
<feature type="chain" id="PRO_5011724839" evidence="3">
    <location>
        <begin position="39"/>
        <end position="505"/>
    </location>
</feature>
<proteinExistence type="inferred from homology"/>
<evidence type="ECO:0000256" key="1">
    <source>
        <dbReference type="ARBA" id="ARBA00006096"/>
    </source>
</evidence>
<dbReference type="GO" id="GO:0004185">
    <property type="term" value="F:serine-type carboxypeptidase activity"/>
    <property type="evidence" value="ECO:0007669"/>
    <property type="project" value="InterPro"/>
</dbReference>
<accession>A0A1H0PGB4</accession>
<evidence type="ECO:0000313" key="4">
    <source>
        <dbReference type="EMBL" id="SDP04091.1"/>
    </source>
</evidence>
<organism evidence="4 5">
    <name type="scientific">Paracidovorax cattleyae</name>
    <dbReference type="NCBI Taxonomy" id="80868"/>
    <lineage>
        <taxon>Bacteria</taxon>
        <taxon>Pseudomonadati</taxon>
        <taxon>Pseudomonadota</taxon>
        <taxon>Betaproteobacteria</taxon>
        <taxon>Burkholderiales</taxon>
        <taxon>Comamonadaceae</taxon>
        <taxon>Paracidovorax</taxon>
    </lineage>
</organism>
<dbReference type="Gene3D" id="3.50.80.20">
    <property type="entry name" value="D-Ala-D-Ala carboxypeptidase C, peptidase S13"/>
    <property type="match status" value="1"/>
</dbReference>
<protein>
    <submittedName>
        <fullName evidence="4">D-alanyl-D-alanine carboxypeptidase / D-alanyl-D-alanine-endopeptidase (Penicillin-binding protein 4)</fullName>
    </submittedName>
</protein>
<dbReference type="AlphaFoldDB" id="A0A1H0PGB4"/>
<dbReference type="GO" id="GO:0000270">
    <property type="term" value="P:peptidoglycan metabolic process"/>
    <property type="evidence" value="ECO:0007669"/>
    <property type="project" value="TreeGrafter"/>
</dbReference>
<dbReference type="InterPro" id="IPR000667">
    <property type="entry name" value="Peptidase_S13"/>
</dbReference>
<comment type="similarity">
    <text evidence="1">Belongs to the peptidase S13 family.</text>
</comment>
<keyword evidence="5" id="KW-1185">Reference proteome</keyword>
<dbReference type="NCBIfam" id="TIGR00666">
    <property type="entry name" value="PBP4"/>
    <property type="match status" value="1"/>
</dbReference>
<keyword evidence="2" id="KW-0378">Hydrolase</keyword>
<feature type="signal peptide" evidence="3">
    <location>
        <begin position="1"/>
        <end position="38"/>
    </location>
</feature>
<name>A0A1H0PGB4_9BURK</name>
<dbReference type="PRINTS" id="PR00922">
    <property type="entry name" value="DADACBPTASE3"/>
</dbReference>
<dbReference type="PANTHER" id="PTHR30023">
    <property type="entry name" value="D-ALANYL-D-ALANINE CARBOXYPEPTIDASE"/>
    <property type="match status" value="1"/>
</dbReference>
<dbReference type="InterPro" id="IPR012338">
    <property type="entry name" value="Beta-lactam/transpept-like"/>
</dbReference>
<evidence type="ECO:0000256" key="3">
    <source>
        <dbReference type="SAM" id="SignalP"/>
    </source>
</evidence>